<sequence length="914" mass="102720">MQQNSSHGMLQRFFDSPHLTPFLCLYYIAKYPDSIGIQFYLCNKLRNYSHSEIIFFLPQICQVLVTVKTESTALQEFLIEVCTKSVHCALLAFWQLEAYLHDFSHQPDSFSFILCKDLFNRIQYLMFNIASTETSTSTASPAPSIVAISAMLAAPAFPSLPIISSQMVLSQNKAKSSHDYAIVPTSSDSSTRQRSRSSTLPHSSTIAVLNHKSTSSPSTNSPATTYANIYSRADTISMPDLYTVAPDSSSTRSIHSVSSKSSSRWRKLKNSRPFRDSKKSHLSSLEKSRYLKAHYFHTTTQFYHAIQAISTRLIQVPKPARLSALRAELALLNNELPAEADLPYMIEIEGFSEEPKLSRIVRIPPAECTVLNSAERVPFLLLIEVLKNDLDFDIHSARNEEILKKRNNDSPYLFDLDSKTNLSPYNAALNSELVDNPAIVQETELGDLSTAKLSTDAEPDILTDVCTHKNFMQNTYLESDTFSMPGADRSELYRDVRSNSPRSSSLSFSSSYPTHRRVTPRSHAEVTDVATQMRTASIMLAQLDGPSGSKLPKDQVASIKARIISSMQDYEEHSIFSDIDLLGSEAGDRRTENDFKTGGIASHNSDDPSAASFGEEWQKKRERIRQMSPYGHLPNWELVSVIAKTGSDLRQEALACQLIQACAKLWRNAEVDVWVRPMKILITGEDSGLMETITNGISIHSLKKALTSATVVAGTNPKGNIATLKDYFVDRFGEPEVSETYIKAQREFMRSLVAYSLICYILQIKDRHNGNILLDNQGHIIHIDFGFMLSNSPGRVGFEAVPFKFTYEYLEILGGEDSEMMNEFRSLMKQAFLALRKNADYLVGIVEMMQKESTLPCFLYGPATSQQMRQRFQLQLSESDCENFVDQVLILRSVGSRYTSLYDQYQLLTQGIYS</sequence>
<dbReference type="InterPro" id="IPR001263">
    <property type="entry name" value="PI3K_accessory_dom"/>
</dbReference>
<dbReference type="FunFam" id="1.10.1070.11:FF:000016">
    <property type="entry name" value="PIK1p Phosphatidylinositol 4-kinase"/>
    <property type="match status" value="1"/>
</dbReference>
<keyword evidence="12" id="KW-1185">Reference proteome</keyword>
<feature type="compositionally biased region" description="Low complexity" evidence="8">
    <location>
        <begin position="185"/>
        <end position="199"/>
    </location>
</feature>
<dbReference type="GO" id="GO:0016020">
    <property type="term" value="C:membrane"/>
    <property type="evidence" value="ECO:0007669"/>
    <property type="project" value="TreeGrafter"/>
</dbReference>
<dbReference type="GO" id="GO:0048015">
    <property type="term" value="P:phosphatidylinositol-mediated signaling"/>
    <property type="evidence" value="ECO:0007669"/>
    <property type="project" value="TreeGrafter"/>
</dbReference>
<organism evidence="11 12">
    <name type="scientific">Tortispora caseinolytica NRRL Y-17796</name>
    <dbReference type="NCBI Taxonomy" id="767744"/>
    <lineage>
        <taxon>Eukaryota</taxon>
        <taxon>Fungi</taxon>
        <taxon>Dikarya</taxon>
        <taxon>Ascomycota</taxon>
        <taxon>Saccharomycotina</taxon>
        <taxon>Trigonopsidomycetes</taxon>
        <taxon>Trigonopsidales</taxon>
        <taxon>Trigonopsidaceae</taxon>
        <taxon>Tortispora</taxon>
    </lineage>
</organism>
<evidence type="ECO:0000256" key="5">
    <source>
        <dbReference type="ARBA" id="ARBA00022679"/>
    </source>
</evidence>
<feature type="compositionally biased region" description="Low complexity" evidence="8">
    <location>
        <begin position="248"/>
        <end position="262"/>
    </location>
</feature>
<evidence type="ECO:0000256" key="8">
    <source>
        <dbReference type="SAM" id="MobiDB-lite"/>
    </source>
</evidence>
<dbReference type="EC" id="2.7.1.67" evidence="4"/>
<dbReference type="CDD" id="cd05168">
    <property type="entry name" value="PI4Kc_III_beta"/>
    <property type="match status" value="1"/>
</dbReference>
<feature type="compositionally biased region" description="Basic residues" evidence="8">
    <location>
        <begin position="263"/>
        <end position="272"/>
    </location>
</feature>
<comment type="catalytic activity">
    <reaction evidence="1">
        <text>a 1,2-diacyl-sn-glycero-3-phospho-(1D-myo-inositol) + ATP = a 1,2-diacyl-sn-glycero-3-phospho-(1D-myo-inositol 4-phosphate) + ADP + H(+)</text>
        <dbReference type="Rhea" id="RHEA:19877"/>
        <dbReference type="ChEBI" id="CHEBI:15378"/>
        <dbReference type="ChEBI" id="CHEBI:30616"/>
        <dbReference type="ChEBI" id="CHEBI:57880"/>
        <dbReference type="ChEBI" id="CHEBI:58178"/>
        <dbReference type="ChEBI" id="CHEBI:456216"/>
        <dbReference type="EC" id="2.7.1.67"/>
    </reaction>
</comment>
<feature type="region of interest" description="Disordered" evidence="8">
    <location>
        <begin position="597"/>
        <end position="617"/>
    </location>
</feature>
<dbReference type="InterPro" id="IPR015433">
    <property type="entry name" value="PI3/4_kinase"/>
</dbReference>
<dbReference type="PROSITE" id="PS50290">
    <property type="entry name" value="PI3_4_KINASE_3"/>
    <property type="match status" value="1"/>
</dbReference>
<feature type="compositionally biased region" description="Low complexity" evidence="8">
    <location>
        <begin position="498"/>
        <end position="511"/>
    </location>
</feature>
<gene>
    <name evidence="11" type="ORF">CANCADRAFT_87083</name>
</gene>
<feature type="region of interest" description="Disordered" evidence="8">
    <location>
        <begin position="180"/>
        <end position="223"/>
    </location>
</feature>
<feature type="domain" description="PIK helical" evidence="10">
    <location>
        <begin position="1"/>
        <end position="120"/>
    </location>
</feature>
<dbReference type="AlphaFoldDB" id="A0A1E4TL39"/>
<evidence type="ECO:0000259" key="9">
    <source>
        <dbReference type="PROSITE" id="PS50290"/>
    </source>
</evidence>
<evidence type="ECO:0000256" key="4">
    <source>
        <dbReference type="ARBA" id="ARBA00012169"/>
    </source>
</evidence>
<dbReference type="GO" id="GO:0005634">
    <property type="term" value="C:nucleus"/>
    <property type="evidence" value="ECO:0007669"/>
    <property type="project" value="UniProtKB-SubCell"/>
</dbReference>
<comment type="subcellular location">
    <subcellularLocation>
        <location evidence="2">Nucleus</location>
    </subcellularLocation>
</comment>
<dbReference type="GO" id="GO:0140504">
    <property type="term" value="P:microlipophagy"/>
    <property type="evidence" value="ECO:0007669"/>
    <property type="project" value="EnsemblFungi"/>
</dbReference>
<feature type="compositionally biased region" description="Low complexity" evidence="8">
    <location>
        <begin position="213"/>
        <end position="223"/>
    </location>
</feature>
<dbReference type="OrthoDB" id="10264149at2759"/>
<dbReference type="GO" id="GO:0006995">
    <property type="term" value="P:cellular response to nitrogen starvation"/>
    <property type="evidence" value="ECO:0007669"/>
    <property type="project" value="EnsemblFungi"/>
</dbReference>
<evidence type="ECO:0000256" key="1">
    <source>
        <dbReference type="ARBA" id="ARBA00001686"/>
    </source>
</evidence>
<dbReference type="EMBL" id="KV453841">
    <property type="protein sequence ID" value="ODV92462.1"/>
    <property type="molecule type" value="Genomic_DNA"/>
</dbReference>
<dbReference type="Pfam" id="PF00454">
    <property type="entry name" value="PI3_PI4_kinase"/>
    <property type="match status" value="1"/>
</dbReference>
<dbReference type="GO" id="GO:0004430">
    <property type="term" value="F:1-phosphatidylinositol 4-kinase activity"/>
    <property type="evidence" value="ECO:0007669"/>
    <property type="project" value="UniProtKB-EC"/>
</dbReference>
<evidence type="ECO:0000256" key="3">
    <source>
        <dbReference type="ARBA" id="ARBA00006209"/>
    </source>
</evidence>
<feature type="region of interest" description="Disordered" evidence="8">
    <location>
        <begin position="495"/>
        <end position="524"/>
    </location>
</feature>
<dbReference type="InterPro" id="IPR049160">
    <property type="entry name" value="PI4KB-PIK1_PIK"/>
</dbReference>
<keyword evidence="7" id="KW-0539">Nucleus</keyword>
<protein>
    <recommendedName>
        <fullName evidence="4">1-phosphatidylinositol 4-kinase</fullName>
        <ecNumber evidence="4">2.7.1.67</ecNumber>
    </recommendedName>
</protein>
<dbReference type="PROSITE" id="PS51545">
    <property type="entry name" value="PIK_HELICAL"/>
    <property type="match status" value="1"/>
</dbReference>
<evidence type="ECO:0000256" key="2">
    <source>
        <dbReference type="ARBA" id="ARBA00004123"/>
    </source>
</evidence>
<dbReference type="InterPro" id="IPR000403">
    <property type="entry name" value="PI3/4_kinase_cat_dom"/>
</dbReference>
<feature type="domain" description="PI3K/PI4K catalytic" evidence="9">
    <location>
        <begin position="615"/>
        <end position="897"/>
    </location>
</feature>
<dbReference type="Pfam" id="PF21245">
    <property type="entry name" value="PI4KB-PIK1_PIK"/>
    <property type="match status" value="1"/>
</dbReference>
<reference evidence="12" key="1">
    <citation type="submission" date="2016-02" db="EMBL/GenBank/DDBJ databases">
        <title>Comparative genomics of biotechnologically important yeasts.</title>
        <authorList>
            <consortium name="DOE Joint Genome Institute"/>
            <person name="Riley R."/>
            <person name="Haridas S."/>
            <person name="Wolfe K.H."/>
            <person name="Lopes M.R."/>
            <person name="Hittinger C.T."/>
            <person name="Goker M."/>
            <person name="Salamov A."/>
            <person name="Wisecaver J."/>
            <person name="Long T.M."/>
            <person name="Aerts A.L."/>
            <person name="Barry K."/>
            <person name="Choi C."/>
            <person name="Clum A."/>
            <person name="Coughlan A.Y."/>
            <person name="Deshpande S."/>
            <person name="Douglass A.P."/>
            <person name="Hanson S.J."/>
            <person name="Klenk H.-P."/>
            <person name="Labutti K."/>
            <person name="Lapidus A."/>
            <person name="Lindquist E."/>
            <person name="Lipzen A."/>
            <person name="Meier-Kolthoff J.P."/>
            <person name="Ohm R.A."/>
            <person name="Otillar R.P."/>
            <person name="Pangilinan J."/>
            <person name="Peng Y."/>
            <person name="Rokas A."/>
            <person name="Rosa C.A."/>
            <person name="Scheuner C."/>
            <person name="Sibirny A.A."/>
            <person name="Slot J.C."/>
            <person name="Stielow J.B."/>
            <person name="Sun H."/>
            <person name="Kurtzman C.P."/>
            <person name="Blackwell M."/>
            <person name="Jeffries T.W."/>
            <person name="Grigoriev I.V."/>
        </authorList>
    </citation>
    <scope>NUCLEOTIDE SEQUENCE [LARGE SCALE GENOMIC DNA]</scope>
    <source>
        <strain evidence="12">NRRL Y-17796</strain>
    </source>
</reference>
<dbReference type="InterPro" id="IPR042236">
    <property type="entry name" value="PI3K_accessory_sf"/>
</dbReference>
<dbReference type="InterPro" id="IPR036940">
    <property type="entry name" value="PI3/4_kinase_cat_sf"/>
</dbReference>
<comment type="similarity">
    <text evidence="3">Belongs to the PI3/PI4-kinase family. Type III PI4K subfamily.</text>
</comment>
<dbReference type="InterPro" id="IPR016024">
    <property type="entry name" value="ARM-type_fold"/>
</dbReference>
<keyword evidence="5" id="KW-0808">Transferase</keyword>
<dbReference type="GO" id="GO:0006897">
    <property type="term" value="P:endocytosis"/>
    <property type="evidence" value="ECO:0007669"/>
    <property type="project" value="EnsemblFungi"/>
</dbReference>
<dbReference type="PANTHER" id="PTHR10048:SF22">
    <property type="entry name" value="PHOSPHATIDYLINOSITOL 4-KINASE BETA"/>
    <property type="match status" value="1"/>
</dbReference>
<evidence type="ECO:0000259" key="10">
    <source>
        <dbReference type="PROSITE" id="PS51545"/>
    </source>
</evidence>
<dbReference type="GO" id="GO:2000786">
    <property type="term" value="P:positive regulation of autophagosome assembly"/>
    <property type="evidence" value="ECO:0007669"/>
    <property type="project" value="EnsemblFungi"/>
</dbReference>
<accession>A0A1E4TL39</accession>
<dbReference type="GO" id="GO:0050714">
    <property type="term" value="P:positive regulation of protein secretion"/>
    <property type="evidence" value="ECO:0007669"/>
    <property type="project" value="EnsemblFungi"/>
</dbReference>
<dbReference type="PANTHER" id="PTHR10048">
    <property type="entry name" value="PHOSPHATIDYLINOSITOL KINASE"/>
    <property type="match status" value="1"/>
</dbReference>
<feature type="region of interest" description="Disordered" evidence="8">
    <location>
        <begin position="245"/>
        <end position="280"/>
    </location>
</feature>
<dbReference type="GO" id="GO:0005802">
    <property type="term" value="C:trans-Golgi network"/>
    <property type="evidence" value="ECO:0007669"/>
    <property type="project" value="EnsemblFungi"/>
</dbReference>
<evidence type="ECO:0000256" key="6">
    <source>
        <dbReference type="ARBA" id="ARBA00022777"/>
    </source>
</evidence>
<name>A0A1E4TL39_9ASCO</name>
<dbReference type="PROSITE" id="PS00916">
    <property type="entry name" value="PI3_4_KINASE_2"/>
    <property type="match status" value="1"/>
</dbReference>
<dbReference type="Gene3D" id="3.30.1010.10">
    <property type="entry name" value="Phosphatidylinositol 3-kinase Catalytic Subunit, Chain A, domain 4"/>
    <property type="match status" value="1"/>
</dbReference>
<keyword evidence="6" id="KW-0418">Kinase</keyword>
<dbReference type="SMART" id="SM00146">
    <property type="entry name" value="PI3Kc"/>
    <property type="match status" value="1"/>
</dbReference>
<evidence type="ECO:0000313" key="11">
    <source>
        <dbReference type="EMBL" id="ODV92462.1"/>
    </source>
</evidence>
<dbReference type="Proteomes" id="UP000095023">
    <property type="component" value="Unassembled WGS sequence"/>
</dbReference>
<dbReference type="SUPFAM" id="SSF48371">
    <property type="entry name" value="ARM repeat"/>
    <property type="match status" value="1"/>
</dbReference>
<dbReference type="Gene3D" id="1.10.1070.11">
    <property type="entry name" value="Phosphatidylinositol 3-/4-kinase, catalytic domain"/>
    <property type="match status" value="1"/>
</dbReference>
<dbReference type="GO" id="GO:0042998">
    <property type="term" value="P:positive regulation of Golgi to plasma membrane protein transport"/>
    <property type="evidence" value="ECO:0007669"/>
    <property type="project" value="EnsemblFungi"/>
</dbReference>
<evidence type="ECO:0000313" key="12">
    <source>
        <dbReference type="Proteomes" id="UP000095023"/>
    </source>
</evidence>
<dbReference type="SUPFAM" id="SSF56112">
    <property type="entry name" value="Protein kinase-like (PK-like)"/>
    <property type="match status" value="1"/>
</dbReference>
<proteinExistence type="inferred from homology"/>
<evidence type="ECO:0000256" key="7">
    <source>
        <dbReference type="ARBA" id="ARBA00023242"/>
    </source>
</evidence>
<dbReference type="InterPro" id="IPR011009">
    <property type="entry name" value="Kinase-like_dom_sf"/>
</dbReference>
<dbReference type="InterPro" id="IPR018936">
    <property type="entry name" value="PI3/4_kinase_CS"/>
</dbReference>
<dbReference type="InterPro" id="IPR057754">
    <property type="entry name" value="PI4-kinase_beta/PIK1_cat"/>
</dbReference>
<dbReference type="FunFam" id="3.30.1010.10:FF:000021">
    <property type="entry name" value="Phosphatidylinositol 4-kinase"/>
    <property type="match status" value="1"/>
</dbReference>
<dbReference type="GO" id="GO:0046854">
    <property type="term" value="P:phosphatidylinositol phosphate biosynthetic process"/>
    <property type="evidence" value="ECO:0007669"/>
    <property type="project" value="EnsemblFungi"/>
</dbReference>
<dbReference type="Gene3D" id="1.25.40.70">
    <property type="entry name" value="Phosphatidylinositol 3-kinase, accessory domain (PIK)"/>
    <property type="match status" value="1"/>
</dbReference>